<keyword evidence="2" id="KW-1185">Reference proteome</keyword>
<reference evidence="1" key="1">
    <citation type="submission" date="2020-05" db="UniProtKB">
        <authorList>
            <consortium name="EnsemblMetazoa"/>
        </authorList>
    </citation>
    <scope>IDENTIFICATION</scope>
    <source>
        <strain evidence="1">SANGQUA</strain>
    </source>
</reference>
<organism evidence="1 2">
    <name type="scientific">Anopheles quadriannulatus</name>
    <name type="common">Mosquito</name>
    <dbReference type="NCBI Taxonomy" id="34691"/>
    <lineage>
        <taxon>Eukaryota</taxon>
        <taxon>Metazoa</taxon>
        <taxon>Ecdysozoa</taxon>
        <taxon>Arthropoda</taxon>
        <taxon>Hexapoda</taxon>
        <taxon>Insecta</taxon>
        <taxon>Pterygota</taxon>
        <taxon>Neoptera</taxon>
        <taxon>Endopterygota</taxon>
        <taxon>Diptera</taxon>
        <taxon>Nematocera</taxon>
        <taxon>Culicoidea</taxon>
        <taxon>Culicidae</taxon>
        <taxon>Anophelinae</taxon>
        <taxon>Anopheles</taxon>
    </lineage>
</organism>
<name>A0A182XU06_ANOQN</name>
<dbReference type="EnsemblMetazoa" id="AQUA015287-RA">
    <property type="protein sequence ID" value="AQUA015287-PA"/>
    <property type="gene ID" value="AQUA015287"/>
</dbReference>
<evidence type="ECO:0000313" key="1">
    <source>
        <dbReference type="EnsemblMetazoa" id="AQUA015287-PA"/>
    </source>
</evidence>
<protein>
    <submittedName>
        <fullName evidence="1">Uncharacterized protein</fullName>
    </submittedName>
</protein>
<evidence type="ECO:0000313" key="2">
    <source>
        <dbReference type="Proteomes" id="UP000076407"/>
    </source>
</evidence>
<dbReference type="Proteomes" id="UP000076407">
    <property type="component" value="Unassembled WGS sequence"/>
</dbReference>
<dbReference type="VEuPathDB" id="VectorBase:AQUA015287"/>
<dbReference type="AlphaFoldDB" id="A0A182XU06"/>
<sequence>MCFFCMSVLLFFAFFSLSLSKLSLVYKFRL</sequence>
<proteinExistence type="predicted"/>
<accession>A0A182XU06</accession>